<keyword evidence="2" id="KW-1185">Reference proteome</keyword>
<reference evidence="1 2" key="1">
    <citation type="journal article" date="2022" name="bioRxiv">
        <title>The genome of the oomycete Peronosclerospora sorghi, a cosmopolitan pathogen of maize and sorghum, is inflated with dispersed pseudogenes.</title>
        <authorList>
            <person name="Fletcher K."/>
            <person name="Martin F."/>
            <person name="Isakeit T."/>
            <person name="Cavanaugh K."/>
            <person name="Magill C."/>
            <person name="Michelmore R."/>
        </authorList>
    </citation>
    <scope>NUCLEOTIDE SEQUENCE [LARGE SCALE GENOMIC DNA]</scope>
    <source>
        <strain evidence="1">P6</strain>
    </source>
</reference>
<proteinExistence type="predicted"/>
<gene>
    <name evidence="1" type="ORF">PsorP6_008645</name>
</gene>
<dbReference type="EMBL" id="CM047582">
    <property type="protein sequence ID" value="KAI9915123.1"/>
    <property type="molecule type" value="Genomic_DNA"/>
</dbReference>
<dbReference type="Proteomes" id="UP001163321">
    <property type="component" value="Chromosome 3"/>
</dbReference>
<sequence length="115" mass="13657">MLELDESVDALRSDSLEIGLEYIIAYNEKHTNSMFALRHTRTFLNARFRHCWYRWRQSVFHSAGRILLDGSVAQIFFDRQKRDVEGGRYVERERQNECHAHRCFPTVLKSPGRGR</sequence>
<organism evidence="1 2">
    <name type="scientific">Peronosclerospora sorghi</name>
    <dbReference type="NCBI Taxonomy" id="230839"/>
    <lineage>
        <taxon>Eukaryota</taxon>
        <taxon>Sar</taxon>
        <taxon>Stramenopiles</taxon>
        <taxon>Oomycota</taxon>
        <taxon>Peronosporomycetes</taxon>
        <taxon>Peronosporales</taxon>
        <taxon>Peronosporaceae</taxon>
        <taxon>Peronosclerospora</taxon>
    </lineage>
</organism>
<evidence type="ECO:0000313" key="2">
    <source>
        <dbReference type="Proteomes" id="UP001163321"/>
    </source>
</evidence>
<evidence type="ECO:0000313" key="1">
    <source>
        <dbReference type="EMBL" id="KAI9915123.1"/>
    </source>
</evidence>
<accession>A0ACC0WB09</accession>
<comment type="caution">
    <text evidence="1">The sequence shown here is derived from an EMBL/GenBank/DDBJ whole genome shotgun (WGS) entry which is preliminary data.</text>
</comment>
<name>A0ACC0WB09_9STRA</name>
<protein>
    <submittedName>
        <fullName evidence="1">Uncharacterized protein</fullName>
    </submittedName>
</protein>